<name>A0ABV3K521_STRON</name>
<gene>
    <name evidence="1" type="ORF">AB0L16_28130</name>
</gene>
<evidence type="ECO:0000313" key="2">
    <source>
        <dbReference type="Proteomes" id="UP001552594"/>
    </source>
</evidence>
<organism evidence="1 2">
    <name type="scientific">Streptomyces orinoci</name>
    <name type="common">Streptoverticillium orinoci</name>
    <dbReference type="NCBI Taxonomy" id="67339"/>
    <lineage>
        <taxon>Bacteria</taxon>
        <taxon>Bacillati</taxon>
        <taxon>Actinomycetota</taxon>
        <taxon>Actinomycetes</taxon>
        <taxon>Kitasatosporales</taxon>
        <taxon>Streptomycetaceae</taxon>
        <taxon>Streptomyces</taxon>
    </lineage>
</organism>
<comment type="caution">
    <text evidence="1">The sequence shown here is derived from an EMBL/GenBank/DDBJ whole genome shotgun (WGS) entry which is preliminary data.</text>
</comment>
<dbReference type="Proteomes" id="UP001552594">
    <property type="component" value="Unassembled WGS sequence"/>
</dbReference>
<proteinExistence type="predicted"/>
<dbReference type="EMBL" id="JBFAUK010000029">
    <property type="protein sequence ID" value="MEV5510249.1"/>
    <property type="molecule type" value="Genomic_DNA"/>
</dbReference>
<dbReference type="RefSeq" id="WP_109279117.1">
    <property type="nucleotide sequence ID" value="NZ_JBFAUK010000029.1"/>
</dbReference>
<dbReference type="SUPFAM" id="SSF89372">
    <property type="entry name" value="Fucose-specific lectin"/>
    <property type="match status" value="1"/>
</dbReference>
<protein>
    <submittedName>
        <fullName evidence="1">Uncharacterized protein</fullName>
    </submittedName>
</protein>
<keyword evidence="2" id="KW-1185">Reference proteome</keyword>
<sequence>MAVRTATPTTGWLMRGKDGRLTAYAPAEGGLLRWTETRPGGPEWSGPEQLVVPGLEPCLSISQTSKGYVYLTGVRTRTADDGRTITEVVYATQFQSGRAPTPWRSIGTPYGQDWDRAAKIGAPTAVVDATGLRVFIRNAGGGVCGRAQDAKGVWGPWTDMKGSNVLDTLSAAADENGRVELLALTDGFVQSWRQEQPGGELRRVRNIAAKPLAGSSAVAPVGGGRLAHFWRAAADGRLFVHTPDPAADPDAEARPGPAPLGSLAHGGTGPVAVLRTPIDGQDCTVLAQRAASGLPAVAAYPTGESPALAEWSETGEECVGAPALALDAQGLIVLAALGADGALRVARQRAGERGLSLGHWVRA</sequence>
<reference evidence="1 2" key="1">
    <citation type="submission" date="2024-06" db="EMBL/GenBank/DDBJ databases">
        <title>The Natural Products Discovery Center: Release of the First 8490 Sequenced Strains for Exploring Actinobacteria Biosynthetic Diversity.</title>
        <authorList>
            <person name="Kalkreuter E."/>
            <person name="Kautsar S.A."/>
            <person name="Yang D."/>
            <person name="Bader C.D."/>
            <person name="Teijaro C.N."/>
            <person name="Fluegel L."/>
            <person name="Davis C.M."/>
            <person name="Simpson J.R."/>
            <person name="Lauterbach L."/>
            <person name="Steele A.D."/>
            <person name="Gui C."/>
            <person name="Meng S."/>
            <person name="Li G."/>
            <person name="Viehrig K."/>
            <person name="Ye F."/>
            <person name="Su P."/>
            <person name="Kiefer A.F."/>
            <person name="Nichols A."/>
            <person name="Cepeda A.J."/>
            <person name="Yan W."/>
            <person name="Fan B."/>
            <person name="Jiang Y."/>
            <person name="Adhikari A."/>
            <person name="Zheng C.-J."/>
            <person name="Schuster L."/>
            <person name="Cowan T.M."/>
            <person name="Smanski M.J."/>
            <person name="Chevrette M.G."/>
            <person name="De Carvalho L.P.S."/>
            <person name="Shen B."/>
        </authorList>
    </citation>
    <scope>NUCLEOTIDE SEQUENCE [LARGE SCALE GENOMIC DNA]</scope>
    <source>
        <strain evidence="1 2">NPDC052347</strain>
    </source>
</reference>
<accession>A0ABV3K521</accession>
<evidence type="ECO:0000313" key="1">
    <source>
        <dbReference type="EMBL" id="MEV5510249.1"/>
    </source>
</evidence>